<evidence type="ECO:0000313" key="3">
    <source>
        <dbReference type="Proteomes" id="UP001359559"/>
    </source>
</evidence>
<feature type="coiled-coil region" evidence="1">
    <location>
        <begin position="75"/>
        <end position="107"/>
    </location>
</feature>
<dbReference type="EMBL" id="JAYKXN010000003">
    <property type="protein sequence ID" value="KAK7301689.1"/>
    <property type="molecule type" value="Genomic_DNA"/>
</dbReference>
<evidence type="ECO:0000256" key="1">
    <source>
        <dbReference type="SAM" id="Coils"/>
    </source>
</evidence>
<dbReference type="Proteomes" id="UP001359559">
    <property type="component" value="Unassembled WGS sequence"/>
</dbReference>
<comment type="caution">
    <text evidence="2">The sequence shown here is derived from an EMBL/GenBank/DDBJ whole genome shotgun (WGS) entry which is preliminary data.</text>
</comment>
<sequence length="132" mass="15401">MCQEKRRRNKRRKVNSVICFEAYVTPGLGMLSVNKPTIHRFFRTKDDTIEALCFERKRRVEEAQQFGLANGTYGAKEANRAMQAEKVEEKSLRLEKVKRAKRVEEQDESLRVELSLPPIRDETADCRSGRLK</sequence>
<proteinExistence type="predicted"/>
<protein>
    <submittedName>
        <fullName evidence="2">Uncharacterized protein</fullName>
    </submittedName>
</protein>
<accession>A0AAN9JQJ0</accession>
<evidence type="ECO:0000313" key="2">
    <source>
        <dbReference type="EMBL" id="KAK7301689.1"/>
    </source>
</evidence>
<dbReference type="AlphaFoldDB" id="A0AAN9JQJ0"/>
<gene>
    <name evidence="2" type="ORF">RJT34_12561</name>
</gene>
<organism evidence="2 3">
    <name type="scientific">Clitoria ternatea</name>
    <name type="common">Butterfly pea</name>
    <dbReference type="NCBI Taxonomy" id="43366"/>
    <lineage>
        <taxon>Eukaryota</taxon>
        <taxon>Viridiplantae</taxon>
        <taxon>Streptophyta</taxon>
        <taxon>Embryophyta</taxon>
        <taxon>Tracheophyta</taxon>
        <taxon>Spermatophyta</taxon>
        <taxon>Magnoliopsida</taxon>
        <taxon>eudicotyledons</taxon>
        <taxon>Gunneridae</taxon>
        <taxon>Pentapetalae</taxon>
        <taxon>rosids</taxon>
        <taxon>fabids</taxon>
        <taxon>Fabales</taxon>
        <taxon>Fabaceae</taxon>
        <taxon>Papilionoideae</taxon>
        <taxon>50 kb inversion clade</taxon>
        <taxon>NPAAA clade</taxon>
        <taxon>indigoferoid/millettioid clade</taxon>
        <taxon>Phaseoleae</taxon>
        <taxon>Clitoria</taxon>
    </lineage>
</organism>
<name>A0AAN9JQJ0_CLITE</name>
<reference evidence="2 3" key="1">
    <citation type="submission" date="2024-01" db="EMBL/GenBank/DDBJ databases">
        <title>The genomes of 5 underutilized Papilionoideae crops provide insights into root nodulation and disease resistance.</title>
        <authorList>
            <person name="Yuan L."/>
        </authorList>
    </citation>
    <scope>NUCLEOTIDE SEQUENCE [LARGE SCALE GENOMIC DNA]</scope>
    <source>
        <strain evidence="2">LY-2023</strain>
        <tissue evidence="2">Leaf</tissue>
    </source>
</reference>
<keyword evidence="1" id="KW-0175">Coiled coil</keyword>
<keyword evidence="3" id="KW-1185">Reference proteome</keyword>